<sequence>MFKNYEWELLEKLVEIFKPFDNLTTYFSGAQYTTLSVINLNEGLLEEDFSDDDLDNNEEPFEPQAVTSKL</sequence>
<feature type="region of interest" description="Disordered" evidence="1">
    <location>
        <begin position="48"/>
        <end position="70"/>
    </location>
</feature>
<gene>
    <name evidence="2" type="ORF">F8M41_000220</name>
</gene>
<evidence type="ECO:0000313" key="3">
    <source>
        <dbReference type="Proteomes" id="UP000439903"/>
    </source>
</evidence>
<evidence type="ECO:0000256" key="1">
    <source>
        <dbReference type="SAM" id="MobiDB-lite"/>
    </source>
</evidence>
<feature type="compositionally biased region" description="Acidic residues" evidence="1">
    <location>
        <begin position="48"/>
        <end position="61"/>
    </location>
</feature>
<accession>A0A8H3XHY1</accession>
<keyword evidence="3" id="KW-1185">Reference proteome</keyword>
<name>A0A8H3XHY1_GIGMA</name>
<dbReference type="OrthoDB" id="2430528at2759"/>
<reference evidence="2 3" key="1">
    <citation type="journal article" date="2019" name="Environ. Microbiol.">
        <title>At the nexus of three kingdoms: the genome of the mycorrhizal fungus Gigaspora margarita provides insights into plant, endobacterial and fungal interactions.</title>
        <authorList>
            <person name="Venice F."/>
            <person name="Ghignone S."/>
            <person name="Salvioli di Fossalunga A."/>
            <person name="Amselem J."/>
            <person name="Novero M."/>
            <person name="Xianan X."/>
            <person name="Sedzielewska Toro K."/>
            <person name="Morin E."/>
            <person name="Lipzen A."/>
            <person name="Grigoriev I.V."/>
            <person name="Henrissat B."/>
            <person name="Martin F.M."/>
            <person name="Bonfante P."/>
        </authorList>
    </citation>
    <scope>NUCLEOTIDE SEQUENCE [LARGE SCALE GENOMIC DNA]</scope>
    <source>
        <strain evidence="2 3">BEG34</strain>
    </source>
</reference>
<organism evidence="2 3">
    <name type="scientific">Gigaspora margarita</name>
    <dbReference type="NCBI Taxonomy" id="4874"/>
    <lineage>
        <taxon>Eukaryota</taxon>
        <taxon>Fungi</taxon>
        <taxon>Fungi incertae sedis</taxon>
        <taxon>Mucoromycota</taxon>
        <taxon>Glomeromycotina</taxon>
        <taxon>Glomeromycetes</taxon>
        <taxon>Diversisporales</taxon>
        <taxon>Gigasporaceae</taxon>
        <taxon>Gigaspora</taxon>
    </lineage>
</organism>
<comment type="caution">
    <text evidence="2">The sequence shown here is derived from an EMBL/GenBank/DDBJ whole genome shotgun (WGS) entry which is preliminary data.</text>
</comment>
<protein>
    <submittedName>
        <fullName evidence="2">Uncharacterized protein</fullName>
    </submittedName>
</protein>
<dbReference type="Proteomes" id="UP000439903">
    <property type="component" value="Unassembled WGS sequence"/>
</dbReference>
<evidence type="ECO:0000313" key="2">
    <source>
        <dbReference type="EMBL" id="KAF0462929.1"/>
    </source>
</evidence>
<dbReference type="AlphaFoldDB" id="A0A8H3XHY1"/>
<proteinExistence type="predicted"/>
<dbReference type="EMBL" id="WTPW01001008">
    <property type="protein sequence ID" value="KAF0462929.1"/>
    <property type="molecule type" value="Genomic_DNA"/>
</dbReference>